<dbReference type="GO" id="GO:0003729">
    <property type="term" value="F:mRNA binding"/>
    <property type="evidence" value="ECO:0007669"/>
    <property type="project" value="TreeGrafter"/>
</dbReference>
<dbReference type="PANTHER" id="PTHR19980">
    <property type="entry name" value="RNA CLEAVAGE STIMULATION FACTOR"/>
    <property type="match status" value="1"/>
</dbReference>
<keyword evidence="7" id="KW-1185">Reference proteome</keyword>
<proteinExistence type="predicted"/>
<dbReference type="EMBL" id="SGPM01000061">
    <property type="protein sequence ID" value="THH30999.1"/>
    <property type="molecule type" value="Genomic_DNA"/>
</dbReference>
<dbReference type="Proteomes" id="UP000308730">
    <property type="component" value="Unassembled WGS sequence"/>
</dbReference>
<dbReference type="OrthoDB" id="26282at2759"/>
<name>A0A4S4MX64_9APHY</name>
<keyword evidence="3" id="KW-0963">Cytoplasm</keyword>
<dbReference type="Pfam" id="PF05843">
    <property type="entry name" value="Suf"/>
    <property type="match status" value="1"/>
</dbReference>
<evidence type="ECO:0000313" key="6">
    <source>
        <dbReference type="EMBL" id="THH30999.1"/>
    </source>
</evidence>
<dbReference type="InterPro" id="IPR011990">
    <property type="entry name" value="TPR-like_helical_dom_sf"/>
</dbReference>
<dbReference type="SUPFAM" id="SSF48452">
    <property type="entry name" value="TPR-like"/>
    <property type="match status" value="2"/>
</dbReference>
<evidence type="ECO:0000256" key="3">
    <source>
        <dbReference type="RuleBase" id="RU369035"/>
    </source>
</evidence>
<dbReference type="InterPro" id="IPR045243">
    <property type="entry name" value="Rna14-like"/>
</dbReference>
<evidence type="ECO:0000313" key="7">
    <source>
        <dbReference type="Proteomes" id="UP000308730"/>
    </source>
</evidence>
<dbReference type="Gene3D" id="1.25.40.1040">
    <property type="match status" value="1"/>
</dbReference>
<keyword evidence="3" id="KW-0507">mRNA processing</keyword>
<comment type="function">
    <text evidence="3">Component of the cleavage factor IA (CFIA) complex, which is involved in the endonucleolytic cleavage during polyadenylation-dependent pre-mRNA 3'-end formation.</text>
</comment>
<feature type="domain" description="Suppressor of forked" evidence="5">
    <location>
        <begin position="84"/>
        <end position="619"/>
    </location>
</feature>
<evidence type="ECO:0000259" key="5">
    <source>
        <dbReference type="Pfam" id="PF05843"/>
    </source>
</evidence>
<keyword evidence="1" id="KW-0677">Repeat</keyword>
<feature type="compositionally biased region" description="Polar residues" evidence="4">
    <location>
        <begin position="445"/>
        <end position="463"/>
    </location>
</feature>
<comment type="caution">
    <text evidence="6">The sequence shown here is derived from an EMBL/GenBank/DDBJ whole genome shotgun (WGS) entry which is preliminary data.</text>
</comment>
<dbReference type="PANTHER" id="PTHR19980:SF0">
    <property type="entry name" value="CLEAVAGE STIMULATION FACTOR SUBUNIT 3"/>
    <property type="match status" value="1"/>
</dbReference>
<protein>
    <recommendedName>
        <fullName evidence="3">mRNA 3'-end-processing protein RNA14</fullName>
    </recommendedName>
</protein>
<comment type="subcellular location">
    <subcellularLocation>
        <location evidence="3">Nucleus</location>
    </subcellularLocation>
    <subcellularLocation>
        <location evidence="3">Cytoplasm</location>
    </subcellularLocation>
    <text evidence="3">Nucleus and/or cytoplasm.</text>
</comment>
<accession>A0A4S4MX64</accession>
<organism evidence="6 7">
    <name type="scientific">Antrodiella citrinella</name>
    <dbReference type="NCBI Taxonomy" id="2447956"/>
    <lineage>
        <taxon>Eukaryota</taxon>
        <taxon>Fungi</taxon>
        <taxon>Dikarya</taxon>
        <taxon>Basidiomycota</taxon>
        <taxon>Agaricomycotina</taxon>
        <taxon>Agaricomycetes</taxon>
        <taxon>Polyporales</taxon>
        <taxon>Steccherinaceae</taxon>
        <taxon>Antrodiella</taxon>
    </lineage>
</organism>
<dbReference type="SMART" id="SM00386">
    <property type="entry name" value="HAT"/>
    <property type="match status" value="6"/>
</dbReference>
<dbReference type="InterPro" id="IPR008847">
    <property type="entry name" value="Suf"/>
</dbReference>
<evidence type="ECO:0000256" key="2">
    <source>
        <dbReference type="ARBA" id="ARBA00023242"/>
    </source>
</evidence>
<feature type="region of interest" description="Disordered" evidence="4">
    <location>
        <begin position="443"/>
        <end position="472"/>
    </location>
</feature>
<feature type="region of interest" description="Disordered" evidence="4">
    <location>
        <begin position="1"/>
        <end position="34"/>
    </location>
</feature>
<dbReference type="GO" id="GO:0005634">
    <property type="term" value="C:nucleus"/>
    <property type="evidence" value="ECO:0007669"/>
    <property type="project" value="UniProtKB-SubCell"/>
</dbReference>
<evidence type="ECO:0000256" key="1">
    <source>
        <dbReference type="ARBA" id="ARBA00022737"/>
    </source>
</evidence>
<reference evidence="6 7" key="1">
    <citation type="submission" date="2019-02" db="EMBL/GenBank/DDBJ databases">
        <title>Genome sequencing of the rare red list fungi Antrodiella citrinella (Flaviporus citrinellus).</title>
        <authorList>
            <person name="Buettner E."/>
            <person name="Kellner H."/>
        </authorList>
    </citation>
    <scope>NUCLEOTIDE SEQUENCE [LARGE SCALE GENOMIC DNA]</scope>
    <source>
        <strain evidence="6 7">DSM 108506</strain>
    </source>
</reference>
<dbReference type="InterPro" id="IPR003107">
    <property type="entry name" value="HAT"/>
</dbReference>
<sequence>MQSFVPHFPLGNEDFGATRDNSSASSAPNDDGKTQLTEDQIKILHKLMHSSQSQEIHFEPDHSYRQLPQDTKPQVAPRPRTAWLQTRVHEKPRDAESWIELISLVRVAKDHDKIVDTYEAALQAFPNTPSLQISYLMHVSESSVPTKWQTVATLLNRFLKTSPFPELWRFYISHVSAHGTVRKAYEFALNHVGHDPESGDIWSDYIHFLKTVEADIWNEGCQTDILRMAYQCAIQAPTAHANKLWQQYCEFEAAAADPQSVEKIIAAHQVVHTQACKAYGALQACVGDLFSAPTADQDLLRLPRVPIFFADEKALMSKWRQYLKWEEGNPLSYDDHARSRLYTRVQAAYRKAVVLMRFYPEVWYMAYAWTNLVANEPGLPDSKREEKKDEAMEYLKSGVHANPRSFVLNFAYAEVLEEANDLPAVHDVYQTFISALRTELEAEGSQGSPVTGTSLDDPSSQPSKFMGKADMKDDKRTQFGTAWIMYMRFARRAESSKAARDVFSKARKDNWVTWKVYEAAALMEYHCTKAADVATRIFHKAMEKFPTEEQLALQYLEFLISINDDSNARALFERVIAMFAPEKARVLWNRWMRYEYQYGTFPATQELEKRIAQVYPNGQMQVPSCV</sequence>
<dbReference type="GO" id="GO:0005737">
    <property type="term" value="C:cytoplasm"/>
    <property type="evidence" value="ECO:0007669"/>
    <property type="project" value="UniProtKB-SubCell"/>
</dbReference>
<keyword evidence="2 3" id="KW-0539">Nucleus</keyword>
<dbReference type="AlphaFoldDB" id="A0A4S4MX64"/>
<dbReference type="GO" id="GO:0180010">
    <property type="term" value="P:co-transcriptional mRNA 3'-end processing, cleavage and polyadenylation pathway"/>
    <property type="evidence" value="ECO:0007669"/>
    <property type="project" value="UniProtKB-UniRule"/>
</dbReference>
<evidence type="ECO:0000256" key="4">
    <source>
        <dbReference type="SAM" id="MobiDB-lite"/>
    </source>
</evidence>
<gene>
    <name evidence="6" type="ORF">EUX98_g3183</name>
</gene>